<feature type="transmembrane region" description="Helical" evidence="1">
    <location>
        <begin position="192"/>
        <end position="211"/>
    </location>
</feature>
<keyword evidence="1" id="KW-0472">Membrane</keyword>
<sequence>MAGQFTDLVNDLGYSKTFYPHSKVTAYLNGLASRIYLGIYRNKKEESSRIVRFWKTELPMVVRRYHREILYSFIIFFLFSVMAAFSAAHDETFVRGVLGDQYVDMTEDNIAKGDPFGVYKSEDQVSMFFYIATNNIEVSFMVFIAGFLVSIGTIWQLFHNAVMLGAFQYYFFAKGLGLQSILVIWIHGTLEISSIIIAGGAGLVLGNSVLFPGTRKRLDSLKRGGKDGLKLMIGLVPIFIMAAFLEGFVTRYSRMPVALSASILAGSLLFVIWYFVVYPIRLEKKSRPL</sequence>
<keyword evidence="1" id="KW-1133">Transmembrane helix</keyword>
<dbReference type="PANTHER" id="PTHR35337:SF1">
    <property type="entry name" value="SLR1478 PROTEIN"/>
    <property type="match status" value="1"/>
</dbReference>
<feature type="transmembrane region" description="Helical" evidence="1">
    <location>
        <begin position="231"/>
        <end position="249"/>
    </location>
</feature>
<dbReference type="Pfam" id="PF01944">
    <property type="entry name" value="SpoIIM"/>
    <property type="match status" value="1"/>
</dbReference>
<proteinExistence type="predicted"/>
<keyword evidence="3" id="KW-1185">Reference proteome</keyword>
<reference evidence="2" key="1">
    <citation type="journal article" date="2014" name="Int. J. Syst. Evol. Microbiol.">
        <title>Complete genome sequence of Corynebacterium casei LMG S-19264T (=DSM 44701T), isolated from a smear-ripened cheese.</title>
        <authorList>
            <consortium name="US DOE Joint Genome Institute (JGI-PGF)"/>
            <person name="Walter F."/>
            <person name="Albersmeier A."/>
            <person name="Kalinowski J."/>
            <person name="Ruckert C."/>
        </authorList>
    </citation>
    <scope>NUCLEOTIDE SEQUENCE</scope>
    <source>
        <strain evidence="2">CGMCC 1.15448</strain>
    </source>
</reference>
<evidence type="ECO:0000313" key="3">
    <source>
        <dbReference type="Proteomes" id="UP000607559"/>
    </source>
</evidence>
<feature type="transmembrane region" description="Helical" evidence="1">
    <location>
        <begin position="138"/>
        <end position="157"/>
    </location>
</feature>
<dbReference type="PANTHER" id="PTHR35337">
    <property type="entry name" value="SLR1478 PROTEIN"/>
    <property type="match status" value="1"/>
</dbReference>
<feature type="transmembrane region" description="Helical" evidence="1">
    <location>
        <begin position="169"/>
        <end position="186"/>
    </location>
</feature>
<dbReference type="AlphaFoldDB" id="A0A8J2U987"/>
<gene>
    <name evidence="2" type="ORF">GCM10011511_08900</name>
</gene>
<organism evidence="2 3">
    <name type="scientific">Puia dinghuensis</name>
    <dbReference type="NCBI Taxonomy" id="1792502"/>
    <lineage>
        <taxon>Bacteria</taxon>
        <taxon>Pseudomonadati</taxon>
        <taxon>Bacteroidota</taxon>
        <taxon>Chitinophagia</taxon>
        <taxon>Chitinophagales</taxon>
        <taxon>Chitinophagaceae</taxon>
        <taxon>Puia</taxon>
    </lineage>
</organism>
<reference evidence="2" key="2">
    <citation type="submission" date="2020-09" db="EMBL/GenBank/DDBJ databases">
        <authorList>
            <person name="Sun Q."/>
            <person name="Zhou Y."/>
        </authorList>
    </citation>
    <scope>NUCLEOTIDE SEQUENCE</scope>
    <source>
        <strain evidence="2">CGMCC 1.15448</strain>
    </source>
</reference>
<evidence type="ECO:0000256" key="1">
    <source>
        <dbReference type="SAM" id="Phobius"/>
    </source>
</evidence>
<keyword evidence="1" id="KW-0812">Transmembrane</keyword>
<dbReference type="Proteomes" id="UP000607559">
    <property type="component" value="Unassembled WGS sequence"/>
</dbReference>
<dbReference type="InterPro" id="IPR002798">
    <property type="entry name" value="SpoIIM-like"/>
</dbReference>
<evidence type="ECO:0000313" key="2">
    <source>
        <dbReference type="EMBL" id="GGA87985.1"/>
    </source>
</evidence>
<name>A0A8J2U987_9BACT</name>
<feature type="transmembrane region" description="Helical" evidence="1">
    <location>
        <begin position="69"/>
        <end position="88"/>
    </location>
</feature>
<feature type="transmembrane region" description="Helical" evidence="1">
    <location>
        <begin position="255"/>
        <end position="277"/>
    </location>
</feature>
<dbReference type="EMBL" id="BMJC01000001">
    <property type="protein sequence ID" value="GGA87985.1"/>
    <property type="molecule type" value="Genomic_DNA"/>
</dbReference>
<protein>
    <submittedName>
        <fullName evidence="2">Membrane protein</fullName>
    </submittedName>
</protein>
<accession>A0A8J2U987</accession>
<comment type="caution">
    <text evidence="2">The sequence shown here is derived from an EMBL/GenBank/DDBJ whole genome shotgun (WGS) entry which is preliminary data.</text>
</comment>